<protein>
    <submittedName>
        <fullName evidence="1">Uncharacterized protein</fullName>
    </submittedName>
</protein>
<organism evidence="1 2">
    <name type="scientific">Conchiformibius kuhniae</name>
    <dbReference type="NCBI Taxonomy" id="211502"/>
    <lineage>
        <taxon>Bacteria</taxon>
        <taxon>Pseudomonadati</taxon>
        <taxon>Pseudomonadota</taxon>
        <taxon>Betaproteobacteria</taxon>
        <taxon>Neisseriales</taxon>
        <taxon>Neisseriaceae</taxon>
        <taxon>Conchiformibius</taxon>
    </lineage>
</organism>
<sequence length="159" mass="18450">MSVSLTEISHKRAWRIIRAMQTEVVLDDTFILVRLSCYLNPSLIANNIEKCGYSRSVSEIKKLQVPFPLNLLPIPRPYYFYIFNAKLNQIFDLALSCDDHLMFEILISENRNTNQIEQICCDGNTLYEDSLALNSFCKKYFFVDLTLMIPIMKLGSVKH</sequence>
<dbReference type="Proteomes" id="UP000831534">
    <property type="component" value="Chromosome"/>
</dbReference>
<reference evidence="1" key="1">
    <citation type="journal article" date="2022" name="Res Sq">
        <title>Evolution of multicellular longitudinally dividing oral cavity symbionts (Neisseriaceae).</title>
        <authorList>
            <person name="Nyongesa S."/>
            <person name="Weber P."/>
            <person name="Bernet E."/>
            <person name="Pullido F."/>
            <person name="Nieckarz M."/>
            <person name="Delaby M."/>
            <person name="Nieves C."/>
            <person name="Viehboeck T."/>
            <person name="Krause N."/>
            <person name="Rivera-Millot A."/>
            <person name="Nakamura A."/>
            <person name="Vischer N."/>
            <person name="VanNieuwenhze M."/>
            <person name="Brun Y."/>
            <person name="Cava F."/>
            <person name="Bulgheresi S."/>
            <person name="Veyrier F."/>
        </authorList>
    </citation>
    <scope>NUCLEOTIDE SEQUENCE</scope>
    <source>
        <strain evidence="1">17694</strain>
    </source>
</reference>
<dbReference type="KEGG" id="ckh:LVJ77_10910"/>
<keyword evidence="2" id="KW-1185">Reference proteome</keyword>
<gene>
    <name evidence="1" type="ORF">LVJ77_10910</name>
</gene>
<accession>A0A8T9MW42</accession>
<dbReference type="AlphaFoldDB" id="A0A8T9MW42"/>
<evidence type="ECO:0000313" key="1">
    <source>
        <dbReference type="EMBL" id="UOP04686.1"/>
    </source>
</evidence>
<dbReference type="RefSeq" id="WP_245571965.1">
    <property type="nucleotide sequence ID" value="NZ_CP091521.1"/>
</dbReference>
<dbReference type="EMBL" id="CP091521">
    <property type="protein sequence ID" value="UOP04686.1"/>
    <property type="molecule type" value="Genomic_DNA"/>
</dbReference>
<evidence type="ECO:0000313" key="2">
    <source>
        <dbReference type="Proteomes" id="UP000831534"/>
    </source>
</evidence>
<name>A0A8T9MW42_9NEIS</name>
<proteinExistence type="predicted"/>
<reference evidence="1" key="2">
    <citation type="submission" date="2024-09" db="EMBL/GenBank/DDBJ databases">
        <authorList>
            <person name="Veyrier F.J."/>
        </authorList>
    </citation>
    <scope>NUCLEOTIDE SEQUENCE</scope>
    <source>
        <strain evidence="1">17694</strain>
    </source>
</reference>